<evidence type="ECO:0000313" key="2">
    <source>
        <dbReference type="EnsemblPlants" id="TraesCS3A02G484000.1"/>
    </source>
</evidence>
<dbReference type="EnsemblPlants" id="TraesCS3A02G484000.1">
    <property type="protein sequence ID" value="TraesCS3A02G484000.1"/>
    <property type="gene ID" value="TraesCS3A02G484000"/>
</dbReference>
<dbReference type="Pfam" id="PF12937">
    <property type="entry name" value="F-box-like"/>
    <property type="match status" value="1"/>
</dbReference>
<evidence type="ECO:0000313" key="3">
    <source>
        <dbReference type="Proteomes" id="UP000019116"/>
    </source>
</evidence>
<dbReference type="Gramene" id="TraesCS3A03G1136800.1">
    <property type="protein sequence ID" value="TraesCS3A03G1136800.1.CDS"/>
    <property type="gene ID" value="TraesCS3A03G1136800"/>
</dbReference>
<evidence type="ECO:0000259" key="1">
    <source>
        <dbReference type="PROSITE" id="PS50181"/>
    </source>
</evidence>
<dbReference type="OMA" id="RPGHCPL"/>
<dbReference type="Gramene" id="TraesCS3A02G484000.1">
    <property type="protein sequence ID" value="TraesCS3A02G484000.1"/>
    <property type="gene ID" value="TraesCS3A02G484000"/>
</dbReference>
<dbReference type="AlphaFoldDB" id="A0A3B6EPW0"/>
<sequence>MDHTEALPDDVLAAILGRLGPRDLAASCCVRRAWRAVVDDRRLLLPHLLPHSVEGIFANYNDHHRPQFLARPSTSCVDHGNLHFLPNYTEGHRKIADHCNGLLLYGDTREFFVANPATRRWQRLPGAHDDGECREAYLAFDPSASPHYEVFLILPKDLGLFDVTDCKLAEVQPEQLAEENFTISSRYLLEPPWSTEVPQHSTEWPPPVLTLDVFSSSMGQWQERSFVREGSATRRVVNVRGSLMFTTNGVTRWRYSAYWRGALHVLLCYGTFVTRLSSSNGKYQVIETPIDANECKVGEHYLGSSETGLYFANLQGRIRIWHLSESNGEVEWVLKNSIGLVEPSANIYSLNPKGICRPWIFDDDHDLDKYGNNKRLEKVILDWNWDDDNILDECGRRPGHCPLLGCQLLGFHPYKEIAFFLMERFEAVAYHFDSSKVQYIGYMRPTVDSMTLLVDESFIYTPCMIGDLPEKAKRLKRGRRRS</sequence>
<dbReference type="Gramene" id="TraesLAC3A03G01451280.1">
    <property type="protein sequence ID" value="TraesLAC3A03G01451280.1"/>
    <property type="gene ID" value="TraesLAC3A03G01451280"/>
</dbReference>
<proteinExistence type="predicted"/>
<dbReference type="InterPro" id="IPR036047">
    <property type="entry name" value="F-box-like_dom_sf"/>
</dbReference>
<reference evidence="2" key="2">
    <citation type="submission" date="2018-10" db="UniProtKB">
        <authorList>
            <consortium name="EnsemblPlants"/>
        </authorList>
    </citation>
    <scope>IDENTIFICATION</scope>
</reference>
<keyword evidence="3" id="KW-1185">Reference proteome</keyword>
<dbReference type="PROSITE" id="PS50181">
    <property type="entry name" value="FBOX"/>
    <property type="match status" value="1"/>
</dbReference>
<accession>A0A3B6EPW0</accession>
<name>A0A3B6EPW0_WHEAT</name>
<dbReference type="Gramene" id="TraesWEE_scaffold_046541_01G000200.1">
    <property type="protein sequence ID" value="TraesWEE_scaffold_046541_01G000200.1"/>
    <property type="gene ID" value="TraesWEE_scaffold_046541_01G000200"/>
</dbReference>
<dbReference type="PANTHER" id="PTHR34591">
    <property type="entry name" value="OS03G0653100 PROTEIN-RELATED"/>
    <property type="match status" value="1"/>
</dbReference>
<organism evidence="2">
    <name type="scientific">Triticum aestivum</name>
    <name type="common">Wheat</name>
    <dbReference type="NCBI Taxonomy" id="4565"/>
    <lineage>
        <taxon>Eukaryota</taxon>
        <taxon>Viridiplantae</taxon>
        <taxon>Streptophyta</taxon>
        <taxon>Embryophyta</taxon>
        <taxon>Tracheophyta</taxon>
        <taxon>Spermatophyta</taxon>
        <taxon>Magnoliopsida</taxon>
        <taxon>Liliopsida</taxon>
        <taxon>Poales</taxon>
        <taxon>Poaceae</taxon>
        <taxon>BOP clade</taxon>
        <taxon>Pooideae</taxon>
        <taxon>Triticodae</taxon>
        <taxon>Triticeae</taxon>
        <taxon>Triticinae</taxon>
        <taxon>Triticum</taxon>
    </lineage>
</organism>
<dbReference type="OrthoDB" id="627403at2759"/>
<dbReference type="SMART" id="SM00256">
    <property type="entry name" value="FBOX"/>
    <property type="match status" value="1"/>
</dbReference>
<protein>
    <recommendedName>
        <fullName evidence="1">F-box domain-containing protein</fullName>
    </recommendedName>
</protein>
<feature type="domain" description="F-box" evidence="1">
    <location>
        <begin position="1"/>
        <end position="48"/>
    </location>
</feature>
<dbReference type="InterPro" id="IPR001810">
    <property type="entry name" value="F-box_dom"/>
</dbReference>
<dbReference type="Proteomes" id="UP000019116">
    <property type="component" value="Chromosome 3A"/>
</dbReference>
<dbReference type="Gene3D" id="1.20.1280.50">
    <property type="match status" value="1"/>
</dbReference>
<reference evidence="2" key="1">
    <citation type="submission" date="2018-08" db="EMBL/GenBank/DDBJ databases">
        <authorList>
            <person name="Rossello M."/>
        </authorList>
    </citation>
    <scope>NUCLEOTIDE SEQUENCE [LARGE SCALE GENOMIC DNA]</scope>
    <source>
        <strain evidence="2">cv. Chinese Spring</strain>
    </source>
</reference>
<dbReference type="SUPFAM" id="SSF81383">
    <property type="entry name" value="F-box domain"/>
    <property type="match status" value="1"/>
</dbReference>
<dbReference type="PANTHER" id="PTHR34591:SF39">
    <property type="entry name" value="F-BOX DOMAIN-CONTAINING PROTEIN"/>
    <property type="match status" value="1"/>
</dbReference>